<keyword evidence="2" id="KW-0328">Glycosyltransferase</keyword>
<organism evidence="2 3">
    <name type="scientific">Kiloniella laminariae</name>
    <dbReference type="NCBI Taxonomy" id="454162"/>
    <lineage>
        <taxon>Bacteria</taxon>
        <taxon>Pseudomonadati</taxon>
        <taxon>Pseudomonadota</taxon>
        <taxon>Alphaproteobacteria</taxon>
        <taxon>Rhodospirillales</taxon>
        <taxon>Kiloniellaceae</taxon>
        <taxon>Kiloniella</taxon>
    </lineage>
</organism>
<accession>A0ABT4LJG6</accession>
<dbReference type="InterPro" id="IPR001173">
    <property type="entry name" value="Glyco_trans_2-like"/>
</dbReference>
<keyword evidence="2" id="KW-0808">Transferase</keyword>
<dbReference type="SUPFAM" id="SSF53448">
    <property type="entry name" value="Nucleotide-diphospho-sugar transferases"/>
    <property type="match status" value="1"/>
</dbReference>
<dbReference type="GO" id="GO:0016757">
    <property type="term" value="F:glycosyltransferase activity"/>
    <property type="evidence" value="ECO:0007669"/>
    <property type="project" value="UniProtKB-KW"/>
</dbReference>
<dbReference type="Gene3D" id="3.90.550.10">
    <property type="entry name" value="Spore Coat Polysaccharide Biosynthesis Protein SpsA, Chain A"/>
    <property type="match status" value="1"/>
</dbReference>
<name>A0ABT4LJG6_9PROT</name>
<evidence type="ECO:0000259" key="1">
    <source>
        <dbReference type="Pfam" id="PF00535"/>
    </source>
</evidence>
<proteinExistence type="predicted"/>
<feature type="domain" description="Glycosyltransferase 2-like" evidence="1">
    <location>
        <begin position="8"/>
        <end position="49"/>
    </location>
</feature>
<comment type="caution">
    <text evidence="2">The sequence shown here is derived from an EMBL/GenBank/DDBJ whole genome shotgun (WGS) entry which is preliminary data.</text>
</comment>
<keyword evidence="3" id="KW-1185">Reference proteome</keyword>
<dbReference type="EC" id="2.4.-.-" evidence="2"/>
<protein>
    <submittedName>
        <fullName evidence="2">Glycosyltransferase</fullName>
        <ecNumber evidence="2">2.4.-.-</ecNumber>
    </submittedName>
</protein>
<gene>
    <name evidence="2" type="ORF">O4H49_10570</name>
</gene>
<dbReference type="InterPro" id="IPR029044">
    <property type="entry name" value="Nucleotide-diphossugar_trans"/>
</dbReference>
<evidence type="ECO:0000313" key="2">
    <source>
        <dbReference type="EMBL" id="MCZ4281222.1"/>
    </source>
</evidence>
<dbReference type="EMBL" id="JAPWGY010000003">
    <property type="protein sequence ID" value="MCZ4281222.1"/>
    <property type="molecule type" value="Genomic_DNA"/>
</dbReference>
<sequence>MATDKKISLIITTYNWPQALDLVLRSLEKQQDENFEVIIADDGSKADTAWKSRALSFCAGDIRTCVLI</sequence>
<dbReference type="RefSeq" id="WP_269423391.1">
    <property type="nucleotide sequence ID" value="NZ_JAPWGY010000003.1"/>
</dbReference>
<dbReference type="Proteomes" id="UP001069802">
    <property type="component" value="Unassembled WGS sequence"/>
</dbReference>
<dbReference type="Pfam" id="PF00535">
    <property type="entry name" value="Glycos_transf_2"/>
    <property type="match status" value="1"/>
</dbReference>
<evidence type="ECO:0000313" key="3">
    <source>
        <dbReference type="Proteomes" id="UP001069802"/>
    </source>
</evidence>
<reference evidence="2" key="1">
    <citation type="submission" date="2022-12" db="EMBL/GenBank/DDBJ databases">
        <title>Bacterial isolates from different developmental stages of Nematostella vectensis.</title>
        <authorList>
            <person name="Fraune S."/>
        </authorList>
    </citation>
    <scope>NUCLEOTIDE SEQUENCE</scope>
    <source>
        <strain evidence="2">G21630-S1</strain>
    </source>
</reference>